<protein>
    <submittedName>
        <fullName evidence="9">Sugar ABC transporter permease</fullName>
    </submittedName>
</protein>
<reference evidence="9" key="1">
    <citation type="submission" date="2020-09" db="EMBL/GenBank/DDBJ databases">
        <title>A novel bacterium of genus Paenibacillus, isolated from South China Sea.</title>
        <authorList>
            <person name="Huang H."/>
            <person name="Mo K."/>
            <person name="Hu Y."/>
        </authorList>
    </citation>
    <scope>NUCLEOTIDE SEQUENCE</scope>
    <source>
        <strain evidence="9">IB182493</strain>
    </source>
</reference>
<dbReference type="EMBL" id="JACXIY010000013">
    <property type="protein sequence ID" value="MBD2868983.1"/>
    <property type="molecule type" value="Genomic_DNA"/>
</dbReference>
<evidence type="ECO:0000313" key="9">
    <source>
        <dbReference type="EMBL" id="MBD2868983.1"/>
    </source>
</evidence>
<evidence type="ECO:0000256" key="5">
    <source>
        <dbReference type="ARBA" id="ARBA00022989"/>
    </source>
</evidence>
<dbReference type="Pfam" id="PF00528">
    <property type="entry name" value="BPD_transp_1"/>
    <property type="match status" value="1"/>
</dbReference>
<keyword evidence="5 7" id="KW-1133">Transmembrane helix</keyword>
<keyword evidence="10" id="KW-1185">Reference proteome</keyword>
<comment type="caution">
    <text evidence="9">The sequence shown here is derived from an EMBL/GenBank/DDBJ whole genome shotgun (WGS) entry which is preliminary data.</text>
</comment>
<evidence type="ECO:0000256" key="1">
    <source>
        <dbReference type="ARBA" id="ARBA00004651"/>
    </source>
</evidence>
<dbReference type="PANTHER" id="PTHR43227">
    <property type="entry name" value="BLL4140 PROTEIN"/>
    <property type="match status" value="1"/>
</dbReference>
<comment type="subcellular location">
    <subcellularLocation>
        <location evidence="1 7">Cell membrane</location>
        <topology evidence="1 7">Multi-pass membrane protein</topology>
    </subcellularLocation>
</comment>
<dbReference type="InterPro" id="IPR050809">
    <property type="entry name" value="UgpAE/MalFG_permease"/>
</dbReference>
<dbReference type="SUPFAM" id="SSF161098">
    <property type="entry name" value="MetI-like"/>
    <property type="match status" value="1"/>
</dbReference>
<proteinExistence type="inferred from homology"/>
<dbReference type="InterPro" id="IPR035906">
    <property type="entry name" value="MetI-like_sf"/>
</dbReference>
<comment type="similarity">
    <text evidence="7">Belongs to the binding-protein-dependent transport system permease family.</text>
</comment>
<evidence type="ECO:0000256" key="7">
    <source>
        <dbReference type="RuleBase" id="RU363032"/>
    </source>
</evidence>
<feature type="transmembrane region" description="Helical" evidence="7">
    <location>
        <begin position="64"/>
        <end position="82"/>
    </location>
</feature>
<dbReference type="Proteomes" id="UP000632125">
    <property type="component" value="Unassembled WGS sequence"/>
</dbReference>
<dbReference type="GO" id="GO:0005886">
    <property type="term" value="C:plasma membrane"/>
    <property type="evidence" value="ECO:0007669"/>
    <property type="project" value="UniProtKB-SubCell"/>
</dbReference>
<evidence type="ECO:0000256" key="6">
    <source>
        <dbReference type="ARBA" id="ARBA00023136"/>
    </source>
</evidence>
<dbReference type="GO" id="GO:0055085">
    <property type="term" value="P:transmembrane transport"/>
    <property type="evidence" value="ECO:0007669"/>
    <property type="project" value="InterPro"/>
</dbReference>
<name>A0A927H5X1_9BACL</name>
<keyword evidence="4 7" id="KW-0812">Transmembrane</keyword>
<dbReference type="PANTHER" id="PTHR43227:SF11">
    <property type="entry name" value="BLL4140 PROTEIN"/>
    <property type="match status" value="1"/>
</dbReference>
<organism evidence="9 10">
    <name type="scientific">Paenibacillus arenilitoris</name>
    <dbReference type="NCBI Taxonomy" id="2772299"/>
    <lineage>
        <taxon>Bacteria</taxon>
        <taxon>Bacillati</taxon>
        <taxon>Bacillota</taxon>
        <taxon>Bacilli</taxon>
        <taxon>Bacillales</taxon>
        <taxon>Paenibacillaceae</taxon>
        <taxon>Paenibacillus</taxon>
    </lineage>
</organism>
<feature type="transmembrane region" description="Helical" evidence="7">
    <location>
        <begin position="6"/>
        <end position="24"/>
    </location>
</feature>
<dbReference type="AlphaFoldDB" id="A0A927H5X1"/>
<sequence length="282" mass="31774">MLIPVLIWYAIFCYVPMYGVVMAFQDFTMSKGFFHSPFVGLKHFEALFAEEDFWRAFWNTIIIALYRLVTAFPIPIMIALLLNEVRHLKFRKSVQTIIYLPHFISWVIVASIFITFFNPESGLIAAIFKDNAQDILTNPELFRHVLISTDLWKEAGFGTVIYIAAMAGISSEQYEAATIDGAGRWALVRHVTLPGISGVILIMFILTIGKILGWGFDQVYNFYNPLVYSTGDILDTYIFRTALSDSKFSFAAAAGILKSLICVVLLVGANRMAKAMGREGIY</sequence>
<feature type="domain" description="ABC transmembrane type-1" evidence="8">
    <location>
        <begin position="57"/>
        <end position="269"/>
    </location>
</feature>
<evidence type="ECO:0000256" key="3">
    <source>
        <dbReference type="ARBA" id="ARBA00022475"/>
    </source>
</evidence>
<evidence type="ECO:0000256" key="4">
    <source>
        <dbReference type="ARBA" id="ARBA00022692"/>
    </source>
</evidence>
<keyword evidence="6 7" id="KW-0472">Membrane</keyword>
<keyword evidence="2 7" id="KW-0813">Transport</keyword>
<dbReference type="Gene3D" id="1.10.3720.10">
    <property type="entry name" value="MetI-like"/>
    <property type="match status" value="1"/>
</dbReference>
<evidence type="ECO:0000259" key="8">
    <source>
        <dbReference type="PROSITE" id="PS50928"/>
    </source>
</evidence>
<gene>
    <name evidence="9" type="ORF">IDH41_10370</name>
</gene>
<evidence type="ECO:0000313" key="10">
    <source>
        <dbReference type="Proteomes" id="UP000632125"/>
    </source>
</evidence>
<dbReference type="CDD" id="cd06261">
    <property type="entry name" value="TM_PBP2"/>
    <property type="match status" value="1"/>
</dbReference>
<evidence type="ECO:0000256" key="2">
    <source>
        <dbReference type="ARBA" id="ARBA00022448"/>
    </source>
</evidence>
<feature type="transmembrane region" description="Helical" evidence="7">
    <location>
        <begin position="97"/>
        <end position="117"/>
    </location>
</feature>
<dbReference type="PROSITE" id="PS50928">
    <property type="entry name" value="ABC_TM1"/>
    <property type="match status" value="1"/>
</dbReference>
<feature type="transmembrane region" description="Helical" evidence="7">
    <location>
        <begin position="248"/>
        <end position="269"/>
    </location>
</feature>
<dbReference type="InterPro" id="IPR000515">
    <property type="entry name" value="MetI-like"/>
</dbReference>
<keyword evidence="3" id="KW-1003">Cell membrane</keyword>
<accession>A0A927H5X1</accession>
<feature type="transmembrane region" description="Helical" evidence="7">
    <location>
        <begin position="193"/>
        <end position="216"/>
    </location>
</feature>